<evidence type="ECO:0000313" key="10">
    <source>
        <dbReference type="EMBL" id="GFZ78973.1"/>
    </source>
</evidence>
<dbReference type="InterPro" id="IPR004638">
    <property type="entry name" value="EmrB-like"/>
</dbReference>
<dbReference type="Proteomes" id="UP000628109">
    <property type="component" value="Unassembled WGS sequence"/>
</dbReference>
<keyword evidence="4" id="KW-1003">Cell membrane</keyword>
<accession>A0ABQ1ENJ5</accession>
<dbReference type="Pfam" id="PF07690">
    <property type="entry name" value="MFS_1"/>
    <property type="match status" value="1"/>
</dbReference>
<feature type="transmembrane region" description="Helical" evidence="8">
    <location>
        <begin position="377"/>
        <end position="395"/>
    </location>
</feature>
<keyword evidence="7 8" id="KW-0472">Membrane</keyword>
<dbReference type="InterPro" id="IPR011701">
    <property type="entry name" value="MFS"/>
</dbReference>
<evidence type="ECO:0000256" key="1">
    <source>
        <dbReference type="ARBA" id="ARBA00004651"/>
    </source>
</evidence>
<evidence type="ECO:0000256" key="6">
    <source>
        <dbReference type="ARBA" id="ARBA00022989"/>
    </source>
</evidence>
<feature type="transmembrane region" description="Helical" evidence="8">
    <location>
        <begin position="172"/>
        <end position="194"/>
    </location>
</feature>
<comment type="similarity">
    <text evidence="2">Belongs to the major facilitator superfamily. EmrB family.</text>
</comment>
<dbReference type="PROSITE" id="PS50850">
    <property type="entry name" value="MFS"/>
    <property type="match status" value="1"/>
</dbReference>
<feature type="domain" description="Major facilitator superfamily (MFS) profile" evidence="9">
    <location>
        <begin position="20"/>
        <end position="502"/>
    </location>
</feature>
<evidence type="ECO:0000256" key="2">
    <source>
        <dbReference type="ARBA" id="ARBA00008537"/>
    </source>
</evidence>
<keyword evidence="6 8" id="KW-1133">Transmembrane helix</keyword>
<comment type="caution">
    <text evidence="10">The sequence shown here is derived from an EMBL/GenBank/DDBJ whole genome shotgun (WGS) entry which is preliminary data.</text>
</comment>
<feature type="transmembrane region" description="Helical" evidence="8">
    <location>
        <begin position="115"/>
        <end position="133"/>
    </location>
</feature>
<dbReference type="PANTHER" id="PTHR42718:SF9">
    <property type="entry name" value="MAJOR FACILITATOR SUPERFAMILY MULTIDRUG TRANSPORTER MFSC"/>
    <property type="match status" value="1"/>
</dbReference>
<sequence>MVSRPAETFTLLSPRHRLLAGLTLALSNFMVVLDLTIANVSVPHIAGNLGISADQGTWIITSYAVAEAICVPLTGWLAQRFGAVRLFTFGMLGFGLFSLLCGLSMTLGMIVVCRIGQGLCGGPLMPMSQTLLMRIFPPEQRGRVMGLWAMTTLLGPALGPIVGGYISDNWSWHWIFFINLPIAALCVFAAMVLLPPVETDRMKLPIDYIGLALLIFWIGCLQIMLDIGRDHDWFGDPLIVALAVLAAIGFCVFLIWELTEEHPIVDLRVFRHIGFTSGVFTLALCFGAYFAGIVVIPQWLQISMGYTAAWAGLATAFTAMTAMLVAPIVGRLVSKVDVRLMISTGVAWIGLMTLWRAHWTTDADFWTISLPQLAQGFGMPLFMIPLTTLTLGSVRPEETASAAGMQNFLRTLAIAISTSIVLTGWGNGQRVWRNEVVGTLHGDATMADLASRGFTQEQARQTVGNLVDAQSQVVSMNHVFFIAALVLFLAAAVVWLAPRPTGNVDRSAAH</sequence>
<evidence type="ECO:0000256" key="7">
    <source>
        <dbReference type="ARBA" id="ARBA00023136"/>
    </source>
</evidence>
<dbReference type="InterPro" id="IPR020846">
    <property type="entry name" value="MFS_dom"/>
</dbReference>
<dbReference type="CDD" id="cd17503">
    <property type="entry name" value="MFS_LmrB_MDR_like"/>
    <property type="match status" value="1"/>
</dbReference>
<dbReference type="PANTHER" id="PTHR42718">
    <property type="entry name" value="MAJOR FACILITATOR SUPERFAMILY MULTIDRUG TRANSPORTER MFSC"/>
    <property type="match status" value="1"/>
</dbReference>
<reference evidence="11" key="1">
    <citation type="journal article" date="2019" name="Int. J. Syst. Evol. Microbiol.">
        <title>The Global Catalogue of Microorganisms (GCM) 10K type strain sequencing project: providing services to taxonomists for standard genome sequencing and annotation.</title>
        <authorList>
            <consortium name="The Broad Institute Genomics Platform"/>
            <consortium name="The Broad Institute Genome Sequencing Center for Infectious Disease"/>
            <person name="Wu L."/>
            <person name="Ma J."/>
        </authorList>
    </citation>
    <scope>NUCLEOTIDE SEQUENCE [LARGE SCALE GENOMIC DNA]</scope>
    <source>
        <strain evidence="11">CCM 7327</strain>
    </source>
</reference>
<gene>
    <name evidence="10" type="primary">emrB</name>
    <name evidence="10" type="ORF">GCM10019071_04400</name>
</gene>
<evidence type="ECO:0000259" key="9">
    <source>
        <dbReference type="PROSITE" id="PS50850"/>
    </source>
</evidence>
<name>A0ABQ1ENJ5_SPHSA</name>
<dbReference type="Gene3D" id="1.20.1720.10">
    <property type="entry name" value="Multidrug resistance protein D"/>
    <property type="match status" value="2"/>
</dbReference>
<feature type="transmembrane region" description="Helical" evidence="8">
    <location>
        <begin position="279"/>
        <end position="300"/>
    </location>
</feature>
<keyword evidence="3" id="KW-0813">Transport</keyword>
<comment type="subcellular location">
    <subcellularLocation>
        <location evidence="1">Cell membrane</location>
        <topology evidence="1">Multi-pass membrane protein</topology>
    </subcellularLocation>
</comment>
<feature type="transmembrane region" description="Helical" evidence="8">
    <location>
        <begin position="206"/>
        <end position="225"/>
    </location>
</feature>
<dbReference type="InterPro" id="IPR036259">
    <property type="entry name" value="MFS_trans_sf"/>
</dbReference>
<dbReference type="NCBIfam" id="TIGR00711">
    <property type="entry name" value="efflux_EmrB"/>
    <property type="match status" value="1"/>
</dbReference>
<evidence type="ECO:0000313" key="11">
    <source>
        <dbReference type="Proteomes" id="UP000628109"/>
    </source>
</evidence>
<organism evidence="10 11">
    <name type="scientific">Sphingobium fuliginis (strain ATCC 27551)</name>
    <dbReference type="NCBI Taxonomy" id="336203"/>
    <lineage>
        <taxon>Bacteria</taxon>
        <taxon>Pseudomonadati</taxon>
        <taxon>Pseudomonadota</taxon>
        <taxon>Alphaproteobacteria</taxon>
        <taxon>Sphingomonadales</taxon>
        <taxon>Sphingomonadaceae</taxon>
        <taxon>Sphingobium</taxon>
    </lineage>
</organism>
<proteinExistence type="inferred from homology"/>
<feature type="transmembrane region" description="Helical" evidence="8">
    <location>
        <begin position="237"/>
        <end position="258"/>
    </location>
</feature>
<feature type="transmembrane region" description="Helical" evidence="8">
    <location>
        <begin position="89"/>
        <end position="109"/>
    </location>
</feature>
<feature type="transmembrane region" description="Helical" evidence="8">
    <location>
        <begin position="338"/>
        <end position="357"/>
    </location>
</feature>
<evidence type="ECO:0000256" key="5">
    <source>
        <dbReference type="ARBA" id="ARBA00022692"/>
    </source>
</evidence>
<feature type="transmembrane region" description="Helical" evidence="8">
    <location>
        <begin position="478"/>
        <end position="497"/>
    </location>
</feature>
<feature type="transmembrane region" description="Helical" evidence="8">
    <location>
        <begin position="306"/>
        <end position="326"/>
    </location>
</feature>
<protein>
    <submittedName>
        <fullName evidence="10">MFS transporter</fullName>
    </submittedName>
</protein>
<evidence type="ECO:0000256" key="3">
    <source>
        <dbReference type="ARBA" id="ARBA00022448"/>
    </source>
</evidence>
<dbReference type="EMBL" id="BMDU01000001">
    <property type="protein sequence ID" value="GFZ78973.1"/>
    <property type="molecule type" value="Genomic_DNA"/>
</dbReference>
<keyword evidence="5 8" id="KW-0812">Transmembrane</keyword>
<feature type="transmembrane region" description="Helical" evidence="8">
    <location>
        <begin position="58"/>
        <end position="77"/>
    </location>
</feature>
<dbReference type="SUPFAM" id="SSF103473">
    <property type="entry name" value="MFS general substrate transporter"/>
    <property type="match status" value="1"/>
</dbReference>
<evidence type="ECO:0000256" key="8">
    <source>
        <dbReference type="SAM" id="Phobius"/>
    </source>
</evidence>
<evidence type="ECO:0000256" key="4">
    <source>
        <dbReference type="ARBA" id="ARBA00022475"/>
    </source>
</evidence>
<feature type="transmembrane region" description="Helical" evidence="8">
    <location>
        <begin position="407"/>
        <end position="426"/>
    </location>
</feature>
<feature type="transmembrane region" description="Helical" evidence="8">
    <location>
        <begin position="18"/>
        <end position="38"/>
    </location>
</feature>
<feature type="transmembrane region" description="Helical" evidence="8">
    <location>
        <begin position="145"/>
        <end position="166"/>
    </location>
</feature>
<keyword evidence="11" id="KW-1185">Reference proteome</keyword>